<evidence type="ECO:0000256" key="1">
    <source>
        <dbReference type="SAM" id="MobiDB-lite"/>
    </source>
</evidence>
<dbReference type="EMBL" id="BHZD01000001">
    <property type="protein sequence ID" value="GCD40418.1"/>
    <property type="molecule type" value="Genomic_DNA"/>
</dbReference>
<gene>
    <name evidence="2" type="ORF">GKJPGBOP_00067</name>
</gene>
<dbReference type="AlphaFoldDB" id="A0A401VTJ9"/>
<proteinExistence type="predicted"/>
<evidence type="ECO:0000313" key="2">
    <source>
        <dbReference type="EMBL" id="GCD40418.1"/>
    </source>
</evidence>
<organism evidence="2 3">
    <name type="scientific">Streptomyces paromomycinus</name>
    <name type="common">Streptomyces rimosus subsp. paromomycinus</name>
    <dbReference type="NCBI Taxonomy" id="92743"/>
    <lineage>
        <taxon>Bacteria</taxon>
        <taxon>Bacillati</taxon>
        <taxon>Actinomycetota</taxon>
        <taxon>Actinomycetes</taxon>
        <taxon>Kitasatosporales</taxon>
        <taxon>Streptomycetaceae</taxon>
        <taxon>Streptomyces</taxon>
    </lineage>
</organism>
<feature type="region of interest" description="Disordered" evidence="1">
    <location>
        <begin position="48"/>
        <end position="91"/>
    </location>
</feature>
<sequence length="258" mass="27488">MWRSEREIRGTQTAKPQDTFMRVAIARACLRDRCARLLRERREPGGTLTSRVWGAGETGVDERGDGGSTPTRVGSGNCRAWSIPTSRRHPHARGEKAIIVPNHMLGQATPHATCGRSTERGIRLDHRTATPPHMWGVVEQGHQNMLGGGSTLTRVRSGGGDLRFLAGLSRPSRRCVSGAGTAGRSLASRIITGIGRSGCGRSAGLRCGRHHPHARGERVPARVAGVAGGGSTLTRVRSGTSGATWFIGGSGPAWRCRL</sequence>
<reference evidence="2 3" key="1">
    <citation type="submission" date="2018-11" db="EMBL/GenBank/DDBJ databases">
        <title>Whole genome sequence of Streptomyces paromomycinus NBRC 15454(T).</title>
        <authorList>
            <person name="Komaki H."/>
            <person name="Tamura T."/>
        </authorList>
    </citation>
    <scope>NUCLEOTIDE SEQUENCE [LARGE SCALE GENOMIC DNA]</scope>
    <source>
        <strain evidence="2 3">NBRC 15454</strain>
    </source>
</reference>
<keyword evidence="3" id="KW-1185">Reference proteome</keyword>
<name>A0A401VTJ9_STREY</name>
<protein>
    <submittedName>
        <fullName evidence="2">Uncharacterized protein</fullName>
    </submittedName>
</protein>
<accession>A0A401VTJ9</accession>
<comment type="caution">
    <text evidence="2">The sequence shown here is derived from an EMBL/GenBank/DDBJ whole genome shotgun (WGS) entry which is preliminary data.</text>
</comment>
<dbReference type="Proteomes" id="UP000286746">
    <property type="component" value="Unassembled WGS sequence"/>
</dbReference>
<evidence type="ECO:0000313" key="3">
    <source>
        <dbReference type="Proteomes" id="UP000286746"/>
    </source>
</evidence>